<accession>A0A8J6QJP5</accession>
<dbReference type="AlphaFoldDB" id="A0A8J6QJP5"/>
<reference evidence="2" key="1">
    <citation type="submission" date="2020-09" db="EMBL/GenBank/DDBJ databases">
        <title>A novel bacterium of genus Neiella, isolated from South China Sea.</title>
        <authorList>
            <person name="Huang H."/>
            <person name="Mo K."/>
            <person name="Hu Y."/>
        </authorList>
    </citation>
    <scope>NUCLEOTIDE SEQUENCE</scope>
    <source>
        <strain evidence="2">HB171785</strain>
    </source>
</reference>
<dbReference type="Pfam" id="PF14355">
    <property type="entry name" value="Abi_C"/>
    <property type="match status" value="1"/>
</dbReference>
<gene>
    <name evidence="2" type="ORF">IC617_08080</name>
</gene>
<keyword evidence="3" id="KW-1185">Reference proteome</keyword>
<evidence type="ECO:0000313" key="2">
    <source>
        <dbReference type="EMBL" id="MBD1389381.1"/>
    </source>
</evidence>
<evidence type="ECO:0000313" key="3">
    <source>
        <dbReference type="Proteomes" id="UP000638014"/>
    </source>
</evidence>
<dbReference type="RefSeq" id="WP_191144489.1">
    <property type="nucleotide sequence ID" value="NZ_JACXAF010000009.1"/>
</dbReference>
<organism evidence="2 3">
    <name type="scientific">Neiella litorisoli</name>
    <dbReference type="NCBI Taxonomy" id="2771431"/>
    <lineage>
        <taxon>Bacteria</taxon>
        <taxon>Pseudomonadati</taxon>
        <taxon>Pseudomonadota</taxon>
        <taxon>Gammaproteobacteria</taxon>
        <taxon>Alteromonadales</taxon>
        <taxon>Echinimonadaceae</taxon>
        <taxon>Neiella</taxon>
    </lineage>
</organism>
<dbReference type="EMBL" id="JACXAF010000009">
    <property type="protein sequence ID" value="MBD1389381.1"/>
    <property type="molecule type" value="Genomic_DNA"/>
</dbReference>
<protein>
    <submittedName>
        <fullName evidence="2">Abortive infection family protein</fullName>
    </submittedName>
</protein>
<sequence length="232" mass="25189">MKQIERMNLVNSIACNLQEQMNTTSINTFLSGFGIACEDVSIVPSKRTYVEGLLKSAANDLVIEIASQLGLYRAKTIATENLASYLEAEDYRAANDDFERAIAFIDSDPEQAMGSASSILESICKGILERLAKPIPKDQTLKSLVKATYGAMDLSPESHADPDIKQVLGGIANAAVGIGVIRTKHSSFHGRSDSQKRYRLTARHARLAVGSSAVLGCFLIETYLERFAANAK</sequence>
<dbReference type="Proteomes" id="UP000638014">
    <property type="component" value="Unassembled WGS sequence"/>
</dbReference>
<evidence type="ECO:0000259" key="1">
    <source>
        <dbReference type="Pfam" id="PF14355"/>
    </source>
</evidence>
<dbReference type="InterPro" id="IPR026001">
    <property type="entry name" value="Abi-like_C"/>
</dbReference>
<name>A0A8J6QJP5_9GAMM</name>
<proteinExistence type="predicted"/>
<comment type="caution">
    <text evidence="2">The sequence shown here is derived from an EMBL/GenBank/DDBJ whole genome shotgun (WGS) entry which is preliminary data.</text>
</comment>
<feature type="domain" description="Abortive infection protein-like C-terminal" evidence="1">
    <location>
        <begin position="143"/>
        <end position="221"/>
    </location>
</feature>